<reference evidence="7 8" key="1">
    <citation type="submission" date="2016-03" db="EMBL/GenBank/DDBJ databases">
        <title>Speciation and ecological success in dimly lit waters: horizontal gene transfer in a green sulfur bacteria bloom unveiled by metagenomic assembly.</title>
        <authorList>
            <person name="Llorens-Mares T."/>
            <person name="Liu Z."/>
            <person name="Allen L.Z."/>
            <person name="Rusch D.B."/>
            <person name="Craig M.T."/>
            <person name="Dupont C.L."/>
            <person name="Bryant D.A."/>
            <person name="Casamayor E.O."/>
        </authorList>
    </citation>
    <scope>NUCLEOTIDE SEQUENCE [LARGE SCALE GENOMIC DNA]</scope>
    <source>
        <strain evidence="7">CIII</strain>
    </source>
</reference>
<dbReference type="GO" id="GO:0015081">
    <property type="term" value="F:sodium ion transmembrane transporter activity"/>
    <property type="evidence" value="ECO:0007669"/>
    <property type="project" value="InterPro"/>
</dbReference>
<dbReference type="GO" id="GO:0036376">
    <property type="term" value="P:sodium ion export across plasma membrane"/>
    <property type="evidence" value="ECO:0007669"/>
    <property type="project" value="InterPro"/>
</dbReference>
<evidence type="ECO:0000313" key="7">
    <source>
        <dbReference type="EMBL" id="KZK74788.1"/>
    </source>
</evidence>
<comment type="caution">
    <text evidence="7">The sequence shown here is derived from an EMBL/GenBank/DDBJ whole genome shotgun (WGS) entry which is preliminary data.</text>
</comment>
<gene>
    <name evidence="7" type="ORF">A3K90_06100</name>
</gene>
<name>A0A165M430_PELLU</name>
<dbReference type="EMBL" id="LVWG01000018">
    <property type="protein sequence ID" value="KZK74788.1"/>
    <property type="molecule type" value="Genomic_DNA"/>
</dbReference>
<accession>A0A165M430</accession>
<dbReference type="AlphaFoldDB" id="A0A165M430"/>
<protein>
    <submittedName>
        <fullName evidence="7">Sodium pump decarboxylase subunit gamma</fullName>
    </submittedName>
</protein>
<proteinExistence type="predicted"/>
<dbReference type="GO" id="GO:0005886">
    <property type="term" value="C:plasma membrane"/>
    <property type="evidence" value="ECO:0007669"/>
    <property type="project" value="UniProtKB-SubCell"/>
</dbReference>
<evidence type="ECO:0000256" key="5">
    <source>
        <dbReference type="ARBA" id="ARBA00023136"/>
    </source>
</evidence>
<evidence type="ECO:0000256" key="6">
    <source>
        <dbReference type="SAM" id="Phobius"/>
    </source>
</evidence>
<sequence length="93" mass="10303">MAFDGVILMVVGMLTVYVFLMLMIMMISILSNMYRTHALNEEKSLLDEVEAKRRKKKEKDMKKAAVTMGTAGDAARMTAVITAAVHAHASRQA</sequence>
<keyword evidence="5 6" id="KW-0472">Membrane</keyword>
<dbReference type="Proteomes" id="UP000076481">
    <property type="component" value="Unassembled WGS sequence"/>
</dbReference>
<dbReference type="RefSeq" id="WP_303681084.1">
    <property type="nucleotide sequence ID" value="NZ_LVWG01000018.1"/>
</dbReference>
<evidence type="ECO:0000256" key="1">
    <source>
        <dbReference type="ARBA" id="ARBA00004236"/>
    </source>
</evidence>
<dbReference type="NCBIfam" id="TIGR01195">
    <property type="entry name" value="oadG_fam"/>
    <property type="match status" value="1"/>
</dbReference>
<keyword evidence="3 6" id="KW-0812">Transmembrane</keyword>
<organism evidence="7 8">
    <name type="scientific">Pelodictyon luteolum</name>
    <dbReference type="NCBI Taxonomy" id="1100"/>
    <lineage>
        <taxon>Bacteria</taxon>
        <taxon>Pseudomonadati</taxon>
        <taxon>Chlorobiota</taxon>
        <taxon>Chlorobiia</taxon>
        <taxon>Chlorobiales</taxon>
        <taxon>Chlorobiaceae</taxon>
        <taxon>Chlorobium/Pelodictyon group</taxon>
        <taxon>Pelodictyon</taxon>
    </lineage>
</organism>
<dbReference type="InterPro" id="IPR005899">
    <property type="entry name" value="Na_pump_deCOase"/>
</dbReference>
<evidence type="ECO:0000256" key="4">
    <source>
        <dbReference type="ARBA" id="ARBA00022989"/>
    </source>
</evidence>
<comment type="subcellular location">
    <subcellularLocation>
        <location evidence="1">Cell membrane</location>
    </subcellularLocation>
</comment>
<evidence type="ECO:0000256" key="3">
    <source>
        <dbReference type="ARBA" id="ARBA00022692"/>
    </source>
</evidence>
<feature type="transmembrane region" description="Helical" evidence="6">
    <location>
        <begin position="6"/>
        <end position="30"/>
    </location>
</feature>
<dbReference type="Pfam" id="PF04277">
    <property type="entry name" value="OAD_gamma"/>
    <property type="match status" value="1"/>
</dbReference>
<evidence type="ECO:0000313" key="8">
    <source>
        <dbReference type="Proteomes" id="UP000076481"/>
    </source>
</evidence>
<keyword evidence="4 6" id="KW-1133">Transmembrane helix</keyword>
<keyword evidence="2" id="KW-1003">Cell membrane</keyword>
<evidence type="ECO:0000256" key="2">
    <source>
        <dbReference type="ARBA" id="ARBA00022475"/>
    </source>
</evidence>